<gene>
    <name evidence="10" type="ORF">Aru02nite_27980</name>
</gene>
<keyword evidence="7 8" id="KW-0472">Membrane</keyword>
<evidence type="ECO:0000256" key="6">
    <source>
        <dbReference type="ARBA" id="ARBA00022989"/>
    </source>
</evidence>
<comment type="similarity">
    <text evidence="2">Belongs to the major facilitator superfamily. EmrB family.</text>
</comment>
<evidence type="ECO:0000313" key="10">
    <source>
        <dbReference type="EMBL" id="GID11909.1"/>
    </source>
</evidence>
<feature type="transmembrane region" description="Helical" evidence="8">
    <location>
        <begin position="49"/>
        <end position="70"/>
    </location>
</feature>
<dbReference type="PANTHER" id="PTHR42718:SF9">
    <property type="entry name" value="MAJOR FACILITATOR SUPERFAMILY MULTIDRUG TRANSPORTER MFSC"/>
    <property type="match status" value="1"/>
</dbReference>
<feature type="transmembrane region" description="Helical" evidence="8">
    <location>
        <begin position="327"/>
        <end position="347"/>
    </location>
</feature>
<feature type="transmembrane region" description="Helical" evidence="8">
    <location>
        <begin position="438"/>
        <end position="463"/>
    </location>
</feature>
<keyword evidence="3" id="KW-0813">Transport</keyword>
<dbReference type="Proteomes" id="UP000612808">
    <property type="component" value="Unassembled WGS sequence"/>
</dbReference>
<feature type="transmembrane region" description="Helical" evidence="8">
    <location>
        <begin position="353"/>
        <end position="372"/>
    </location>
</feature>
<feature type="transmembrane region" description="Helical" evidence="8">
    <location>
        <begin position="12"/>
        <end position="37"/>
    </location>
</feature>
<evidence type="ECO:0000256" key="1">
    <source>
        <dbReference type="ARBA" id="ARBA00004651"/>
    </source>
</evidence>
<evidence type="ECO:0000313" key="11">
    <source>
        <dbReference type="Proteomes" id="UP000612808"/>
    </source>
</evidence>
<feature type="transmembrane region" description="Helical" evidence="8">
    <location>
        <begin position="393"/>
        <end position="418"/>
    </location>
</feature>
<dbReference type="Gene3D" id="1.20.1720.10">
    <property type="entry name" value="Multidrug resistance protein D"/>
    <property type="match status" value="1"/>
</dbReference>
<proteinExistence type="inferred from homology"/>
<evidence type="ECO:0000256" key="2">
    <source>
        <dbReference type="ARBA" id="ARBA00008537"/>
    </source>
</evidence>
<feature type="transmembrane region" description="Helical" evidence="8">
    <location>
        <begin position="163"/>
        <end position="185"/>
    </location>
</feature>
<evidence type="ECO:0000256" key="5">
    <source>
        <dbReference type="ARBA" id="ARBA00022692"/>
    </source>
</evidence>
<feature type="transmembrane region" description="Helical" evidence="8">
    <location>
        <begin position="223"/>
        <end position="241"/>
    </location>
</feature>
<dbReference type="InterPro" id="IPR004638">
    <property type="entry name" value="EmrB-like"/>
</dbReference>
<organism evidence="10 11">
    <name type="scientific">Actinocatenispora rupis</name>
    <dbReference type="NCBI Taxonomy" id="519421"/>
    <lineage>
        <taxon>Bacteria</taxon>
        <taxon>Bacillati</taxon>
        <taxon>Actinomycetota</taxon>
        <taxon>Actinomycetes</taxon>
        <taxon>Micromonosporales</taxon>
        <taxon>Micromonosporaceae</taxon>
        <taxon>Actinocatenispora</taxon>
    </lineage>
</organism>
<name>A0A8J3NDV2_9ACTN</name>
<protein>
    <submittedName>
        <fullName evidence="10">MFS transporter</fullName>
    </submittedName>
</protein>
<evidence type="ECO:0000259" key="9">
    <source>
        <dbReference type="PROSITE" id="PS50850"/>
    </source>
</evidence>
<reference evidence="10" key="1">
    <citation type="submission" date="2021-01" db="EMBL/GenBank/DDBJ databases">
        <title>Whole genome shotgun sequence of Actinocatenispora rupis NBRC 107355.</title>
        <authorList>
            <person name="Komaki H."/>
            <person name="Tamura T."/>
        </authorList>
    </citation>
    <scope>NUCLEOTIDE SEQUENCE</scope>
    <source>
        <strain evidence="10">NBRC 107355</strain>
    </source>
</reference>
<feature type="transmembrane region" description="Helical" evidence="8">
    <location>
        <begin position="137"/>
        <end position="157"/>
    </location>
</feature>
<keyword evidence="5 8" id="KW-0812">Transmembrane</keyword>
<dbReference type="InterPro" id="IPR020846">
    <property type="entry name" value="MFS_dom"/>
</dbReference>
<comment type="subcellular location">
    <subcellularLocation>
        <location evidence="1">Cell membrane</location>
        <topology evidence="1">Multi-pass membrane protein</topology>
    </subcellularLocation>
</comment>
<evidence type="ECO:0000256" key="4">
    <source>
        <dbReference type="ARBA" id="ARBA00022475"/>
    </source>
</evidence>
<feature type="transmembrane region" description="Helical" evidence="8">
    <location>
        <begin position="299"/>
        <end position="320"/>
    </location>
</feature>
<keyword evidence="4" id="KW-1003">Cell membrane</keyword>
<evidence type="ECO:0000256" key="3">
    <source>
        <dbReference type="ARBA" id="ARBA00022448"/>
    </source>
</evidence>
<feature type="transmembrane region" description="Helical" evidence="8">
    <location>
        <begin position="197"/>
        <end position="217"/>
    </location>
</feature>
<dbReference type="Pfam" id="PF07690">
    <property type="entry name" value="MFS_1"/>
    <property type="match status" value="2"/>
</dbReference>
<accession>A0A8J3NDV2</accession>
<comment type="caution">
    <text evidence="10">The sequence shown here is derived from an EMBL/GenBank/DDBJ whole genome shotgun (WGS) entry which is preliminary data.</text>
</comment>
<feature type="domain" description="Major facilitator superfamily (MFS) profile" evidence="9">
    <location>
        <begin position="11"/>
        <end position="460"/>
    </location>
</feature>
<dbReference type="Gene3D" id="1.20.1250.20">
    <property type="entry name" value="MFS general substrate transporter like domains"/>
    <property type="match status" value="1"/>
</dbReference>
<dbReference type="PROSITE" id="PS50850">
    <property type="entry name" value="MFS"/>
    <property type="match status" value="1"/>
</dbReference>
<dbReference type="GO" id="GO:0022857">
    <property type="term" value="F:transmembrane transporter activity"/>
    <property type="evidence" value="ECO:0007669"/>
    <property type="project" value="InterPro"/>
</dbReference>
<dbReference type="NCBIfam" id="TIGR00711">
    <property type="entry name" value="efflux_EmrB"/>
    <property type="match status" value="1"/>
</dbReference>
<feature type="transmembrane region" description="Helical" evidence="8">
    <location>
        <begin position="77"/>
        <end position="100"/>
    </location>
</feature>
<feature type="transmembrane region" description="Helical" evidence="8">
    <location>
        <begin position="262"/>
        <end position="287"/>
    </location>
</feature>
<dbReference type="InterPro" id="IPR036259">
    <property type="entry name" value="MFS_trans_sf"/>
</dbReference>
<evidence type="ECO:0000256" key="7">
    <source>
        <dbReference type="ARBA" id="ARBA00023136"/>
    </source>
</evidence>
<keyword evidence="6 8" id="KW-1133">Transmembrane helix</keyword>
<dbReference type="SUPFAM" id="SSF103473">
    <property type="entry name" value="MFS general substrate transporter"/>
    <property type="match status" value="1"/>
</dbReference>
<sequence>MTRLNGAELRVAAVLALGGLLAVLDTTIVAVALPRFMTLFGAPLTSVQWIATAYALGTVAAMPLAASLAARFGTRRVYLVALLVFAGASAAAGLAGGLGWLVAARAVQGLAGGLVNPLGLALGFGSAPPERRARMTTVTGLPMLVGPLAGPLLGGLLLDATSWRVLFFVTVPPALLAAAGVLRWIPADAGTAGRSPVDVAGGLLLVPGVVAVAYGLSVASAGLPVRGALVTAGVLLVAAFVRRSWRHRTPLLNVRLLADRTFGRGATVLALYAAPYFGSMLVMPAYVQVIRGDPALTSALLSVPGAVGMGLSVQVAARLLERFGPRAVVGTGLALVLAAVTASVLVLRPDTPYAVLAVLGAVQGAGTGAVMMPTIASASRNLHGSDLASGSAILPLVSTVASAVGTAGVGALFTALTAAATGGQGLAAFGRAGDHAALAAHAVTAYRGTLAVTLLVMATALVVRLRTRPVPAAAAPVRSGS</sequence>
<keyword evidence="11" id="KW-1185">Reference proteome</keyword>
<dbReference type="EMBL" id="BOMB01000015">
    <property type="protein sequence ID" value="GID11909.1"/>
    <property type="molecule type" value="Genomic_DNA"/>
</dbReference>
<dbReference type="RefSeq" id="WP_203657899.1">
    <property type="nucleotide sequence ID" value="NZ_BAAAZM010000005.1"/>
</dbReference>
<dbReference type="AlphaFoldDB" id="A0A8J3NDV2"/>
<dbReference type="InterPro" id="IPR011701">
    <property type="entry name" value="MFS"/>
</dbReference>
<dbReference type="GO" id="GO:0005886">
    <property type="term" value="C:plasma membrane"/>
    <property type="evidence" value="ECO:0007669"/>
    <property type="project" value="UniProtKB-SubCell"/>
</dbReference>
<feature type="transmembrane region" description="Helical" evidence="8">
    <location>
        <begin position="106"/>
        <end position="125"/>
    </location>
</feature>
<evidence type="ECO:0000256" key="8">
    <source>
        <dbReference type="SAM" id="Phobius"/>
    </source>
</evidence>
<dbReference type="PANTHER" id="PTHR42718">
    <property type="entry name" value="MAJOR FACILITATOR SUPERFAMILY MULTIDRUG TRANSPORTER MFSC"/>
    <property type="match status" value="1"/>
</dbReference>